<protein>
    <submittedName>
        <fullName evidence="1">Uncharacterized protein</fullName>
    </submittedName>
</protein>
<sequence length="78" mass="9526">MRFRNSWKFPTTVKSLQLHGHRFRNSWKFPTLVSAASRRFDCTIEVISKDFRGSVKEKFLLIWLLEFQIGKNRKFWEF</sequence>
<reference evidence="1" key="1">
    <citation type="submission" date="2020-03" db="EMBL/GenBank/DDBJ databases">
        <title>Castanea mollissima Vanexum genome sequencing.</title>
        <authorList>
            <person name="Staton M."/>
        </authorList>
    </citation>
    <scope>NUCLEOTIDE SEQUENCE</scope>
    <source>
        <tissue evidence="1">Leaf</tissue>
    </source>
</reference>
<accession>A0A8J4VDZ4</accession>
<dbReference type="EMBL" id="JRKL02012557">
    <property type="protein sequence ID" value="KAF3944711.1"/>
    <property type="molecule type" value="Genomic_DNA"/>
</dbReference>
<dbReference type="AlphaFoldDB" id="A0A8J4VDZ4"/>
<gene>
    <name evidence="1" type="ORF">CMV_028846</name>
</gene>
<dbReference type="Proteomes" id="UP000737018">
    <property type="component" value="Unassembled WGS sequence"/>
</dbReference>
<name>A0A8J4VDZ4_9ROSI</name>
<comment type="caution">
    <text evidence="1">The sequence shown here is derived from an EMBL/GenBank/DDBJ whole genome shotgun (WGS) entry which is preliminary data.</text>
</comment>
<keyword evidence="2" id="KW-1185">Reference proteome</keyword>
<evidence type="ECO:0000313" key="1">
    <source>
        <dbReference type="EMBL" id="KAF3944711.1"/>
    </source>
</evidence>
<proteinExistence type="predicted"/>
<evidence type="ECO:0000313" key="2">
    <source>
        <dbReference type="Proteomes" id="UP000737018"/>
    </source>
</evidence>
<organism evidence="1 2">
    <name type="scientific">Castanea mollissima</name>
    <name type="common">Chinese chestnut</name>
    <dbReference type="NCBI Taxonomy" id="60419"/>
    <lineage>
        <taxon>Eukaryota</taxon>
        <taxon>Viridiplantae</taxon>
        <taxon>Streptophyta</taxon>
        <taxon>Embryophyta</taxon>
        <taxon>Tracheophyta</taxon>
        <taxon>Spermatophyta</taxon>
        <taxon>Magnoliopsida</taxon>
        <taxon>eudicotyledons</taxon>
        <taxon>Gunneridae</taxon>
        <taxon>Pentapetalae</taxon>
        <taxon>rosids</taxon>
        <taxon>fabids</taxon>
        <taxon>Fagales</taxon>
        <taxon>Fagaceae</taxon>
        <taxon>Castanea</taxon>
    </lineage>
</organism>